<organism evidence="3 4">
    <name type="scientific">Streptomyces acidicola</name>
    <dbReference type="NCBI Taxonomy" id="2596892"/>
    <lineage>
        <taxon>Bacteria</taxon>
        <taxon>Bacillati</taxon>
        <taxon>Actinomycetota</taxon>
        <taxon>Actinomycetes</taxon>
        <taxon>Kitasatosporales</taxon>
        <taxon>Streptomycetaceae</taxon>
        <taxon>Streptomyces</taxon>
    </lineage>
</organism>
<evidence type="ECO:0008006" key="5">
    <source>
        <dbReference type="Google" id="ProtNLM"/>
    </source>
</evidence>
<keyword evidence="4" id="KW-1185">Reference proteome</keyword>
<comment type="caution">
    <text evidence="3">The sequence shown here is derived from an EMBL/GenBank/DDBJ whole genome shotgun (WGS) entry which is preliminary data.</text>
</comment>
<protein>
    <recommendedName>
        <fullName evidence="5">Secreted protein</fullName>
    </recommendedName>
</protein>
<dbReference type="RefSeq" id="WP_152865235.1">
    <property type="nucleotide sequence ID" value="NZ_VMNX01000085.1"/>
</dbReference>
<dbReference type="AlphaFoldDB" id="A0A5N8WX48"/>
<feature type="signal peptide" evidence="2">
    <location>
        <begin position="1"/>
        <end position="31"/>
    </location>
</feature>
<evidence type="ECO:0000256" key="1">
    <source>
        <dbReference type="SAM" id="MobiDB-lite"/>
    </source>
</evidence>
<name>A0A5N8WX48_9ACTN</name>
<reference evidence="3 4" key="1">
    <citation type="submission" date="2019-09" db="EMBL/GenBank/DDBJ databases">
        <authorList>
            <person name="Duangmal K."/>
            <person name="Teo W.F.A."/>
            <person name="Lipun K."/>
        </authorList>
    </citation>
    <scope>NUCLEOTIDE SEQUENCE [LARGE SCALE GENOMIC DNA]</scope>
    <source>
        <strain evidence="3 4">K1PN6</strain>
    </source>
</reference>
<evidence type="ECO:0000313" key="4">
    <source>
        <dbReference type="Proteomes" id="UP000373149"/>
    </source>
</evidence>
<proteinExistence type="predicted"/>
<keyword evidence="2" id="KW-0732">Signal</keyword>
<feature type="region of interest" description="Disordered" evidence="1">
    <location>
        <begin position="48"/>
        <end position="70"/>
    </location>
</feature>
<dbReference type="EMBL" id="VMNX01000085">
    <property type="protein sequence ID" value="MPY51138.1"/>
    <property type="molecule type" value="Genomic_DNA"/>
</dbReference>
<feature type="chain" id="PRO_5024278897" description="Secreted protein" evidence="2">
    <location>
        <begin position="32"/>
        <end position="145"/>
    </location>
</feature>
<evidence type="ECO:0000256" key="2">
    <source>
        <dbReference type="SAM" id="SignalP"/>
    </source>
</evidence>
<dbReference type="Proteomes" id="UP000373149">
    <property type="component" value="Unassembled WGS sequence"/>
</dbReference>
<sequence length="145" mass="15251">MRKVMTRFARGAPAAVAAGGLVLGLAGSAHASSNATAYVYGPDGTRLGTGHFQADPQESSDPSRPDQPGDAIMACDAVRGDSYGVRVQLDIHRDGDIDRSASAYTFGCTDWVTGNITEETPVRIRACEIVGFTTRDCGAWRNATA</sequence>
<gene>
    <name evidence="3" type="ORF">FPZ41_22260</name>
</gene>
<accession>A0A5N8WX48</accession>
<evidence type="ECO:0000313" key="3">
    <source>
        <dbReference type="EMBL" id="MPY51138.1"/>
    </source>
</evidence>